<dbReference type="InterPro" id="IPR041694">
    <property type="entry name" value="ADH_N_2"/>
</dbReference>
<reference evidence="4 5" key="1">
    <citation type="journal article" date="2014" name="BMC Genomics">
        <title>Comparative genome sequencing reveals chemotype-specific gene clusters in the toxigenic black mold Stachybotrys.</title>
        <authorList>
            <person name="Semeiks J."/>
            <person name="Borek D."/>
            <person name="Otwinowski Z."/>
            <person name="Grishin N.V."/>
        </authorList>
    </citation>
    <scope>NUCLEOTIDE SEQUENCE [LARGE SCALE GENOMIC DNA]</scope>
    <source>
        <strain evidence="5">CBS 109288 / IBT 7711</strain>
    </source>
</reference>
<protein>
    <recommendedName>
        <fullName evidence="6">Enoyl reductase (ER) domain-containing protein</fullName>
    </recommendedName>
</protein>
<evidence type="ECO:0008006" key="6">
    <source>
        <dbReference type="Google" id="ProtNLM"/>
    </source>
</evidence>
<feature type="domain" description="Alcohol dehydrogenase-like C-terminal" evidence="2">
    <location>
        <begin position="171"/>
        <end position="311"/>
    </location>
</feature>
<dbReference type="InterPro" id="IPR036291">
    <property type="entry name" value="NAD(P)-bd_dom_sf"/>
</dbReference>
<dbReference type="EMBL" id="KL649649">
    <property type="protein sequence ID" value="KEY63865.1"/>
    <property type="molecule type" value="Genomic_DNA"/>
</dbReference>
<dbReference type="Gene3D" id="3.90.180.10">
    <property type="entry name" value="Medium-chain alcohol dehydrogenases, catalytic domain"/>
    <property type="match status" value="1"/>
</dbReference>
<feature type="domain" description="Oxidoreductase N-terminal" evidence="3">
    <location>
        <begin position="11"/>
        <end position="118"/>
    </location>
</feature>
<dbReference type="GO" id="GO:0016628">
    <property type="term" value="F:oxidoreductase activity, acting on the CH-CH group of donors, NAD or NADP as acceptor"/>
    <property type="evidence" value="ECO:0007669"/>
    <property type="project" value="InterPro"/>
</dbReference>
<accession>A0A084AEY6</accession>
<dbReference type="AlphaFoldDB" id="A0A084AEY6"/>
<proteinExistence type="predicted"/>
<dbReference type="CDD" id="cd05288">
    <property type="entry name" value="PGDH"/>
    <property type="match status" value="1"/>
</dbReference>
<dbReference type="SUPFAM" id="SSF50129">
    <property type="entry name" value="GroES-like"/>
    <property type="match status" value="1"/>
</dbReference>
<evidence type="ECO:0000259" key="2">
    <source>
        <dbReference type="Pfam" id="PF00107"/>
    </source>
</evidence>
<evidence type="ECO:0000256" key="1">
    <source>
        <dbReference type="ARBA" id="ARBA00023002"/>
    </source>
</evidence>
<dbReference type="InterPro" id="IPR011032">
    <property type="entry name" value="GroES-like_sf"/>
</dbReference>
<dbReference type="SUPFAM" id="SSF51735">
    <property type="entry name" value="NAD(P)-binding Rossmann-fold domains"/>
    <property type="match status" value="1"/>
</dbReference>
<dbReference type="PANTHER" id="PTHR43205:SF19">
    <property type="entry name" value="ENOYL REDUCTASE (ER) DOMAIN-CONTAINING PROTEIN"/>
    <property type="match status" value="1"/>
</dbReference>
<dbReference type="Pfam" id="PF00107">
    <property type="entry name" value="ADH_zinc_N"/>
    <property type="match status" value="1"/>
</dbReference>
<name>A0A084AEY6_STACB</name>
<dbReference type="InterPro" id="IPR045010">
    <property type="entry name" value="MDR_fam"/>
</dbReference>
<dbReference type="Proteomes" id="UP000028045">
    <property type="component" value="Unassembled WGS sequence"/>
</dbReference>
<sequence>MALDLPSTTGQWVLKRKPEGERVTRDHFSLITSPVFDQPKDGKILVKVLYYSNDPAQRTWMDSGYINERPYLPPVMQEGKKVFSGAIGEVIESYASGFAKGEIVFGHFGWAEYALVDPGFGDPVKKLPPGMSPEDFLCLDLTGQSAYFAFFSRGEATKDLNTVVINNAAGGVGTLLLQFAKSILEIPNVVAICGSDEKCNFVKEQCRADVALNYKSPDFEKEFQEATPNYIDLYMDSVGGRLFDIGLRRIARGGTIVIVGASGQYEREVAVAASSESWCQMWCQRANVLGFLIVDYFAERSQAVEKMIQWVNEGKLKLFRTVYEVSFEDVPDTWKGVLQSGTDSVGKRITKLKW</sequence>
<organism evidence="4 5">
    <name type="scientific">Stachybotrys chartarum (strain CBS 109288 / IBT 7711)</name>
    <name type="common">Toxic black mold</name>
    <name type="synonym">Stilbospora chartarum</name>
    <dbReference type="NCBI Taxonomy" id="1280523"/>
    <lineage>
        <taxon>Eukaryota</taxon>
        <taxon>Fungi</taxon>
        <taxon>Dikarya</taxon>
        <taxon>Ascomycota</taxon>
        <taxon>Pezizomycotina</taxon>
        <taxon>Sordariomycetes</taxon>
        <taxon>Hypocreomycetidae</taxon>
        <taxon>Hypocreales</taxon>
        <taxon>Stachybotryaceae</taxon>
        <taxon>Stachybotrys</taxon>
    </lineage>
</organism>
<evidence type="ECO:0000259" key="3">
    <source>
        <dbReference type="Pfam" id="PF16884"/>
    </source>
</evidence>
<keyword evidence="1" id="KW-0560">Oxidoreductase</keyword>
<dbReference type="Pfam" id="PF16884">
    <property type="entry name" value="ADH_N_2"/>
    <property type="match status" value="1"/>
</dbReference>
<keyword evidence="5" id="KW-1185">Reference proteome</keyword>
<dbReference type="PANTHER" id="PTHR43205">
    <property type="entry name" value="PROSTAGLANDIN REDUCTASE"/>
    <property type="match status" value="1"/>
</dbReference>
<gene>
    <name evidence="4" type="ORF">S7711_10056</name>
</gene>
<dbReference type="Gene3D" id="3.40.50.720">
    <property type="entry name" value="NAD(P)-binding Rossmann-like Domain"/>
    <property type="match status" value="1"/>
</dbReference>
<dbReference type="HOGENOM" id="CLU_026673_29_2_1"/>
<dbReference type="InterPro" id="IPR013149">
    <property type="entry name" value="ADH-like_C"/>
</dbReference>
<evidence type="ECO:0000313" key="4">
    <source>
        <dbReference type="EMBL" id="KEY63865.1"/>
    </source>
</evidence>
<evidence type="ECO:0000313" key="5">
    <source>
        <dbReference type="Proteomes" id="UP000028045"/>
    </source>
</evidence>